<sequence length="95" mass="11309">MSLNCFSGRASVEADTELEEASKQAERVYKRIQRSDNRRERVLRAIRDTHGDKTHEMESHLQWLLQQKMRLERDLDVVSKQLEEKKRGLEERVEA</sequence>
<dbReference type="EMBL" id="CANTFL010001234">
    <property type="protein sequence ID" value="CAI5734506.1"/>
    <property type="molecule type" value="Genomic_DNA"/>
</dbReference>
<protein>
    <submittedName>
        <fullName evidence="1">Uncharacterized protein</fullName>
    </submittedName>
</protein>
<evidence type="ECO:0000313" key="1">
    <source>
        <dbReference type="EMBL" id="CAI5734506.1"/>
    </source>
</evidence>
<comment type="caution">
    <text evidence="1">The sequence shown here is derived from an EMBL/GenBank/DDBJ whole genome shotgun (WGS) entry which is preliminary data.</text>
</comment>
<reference evidence="1" key="1">
    <citation type="submission" date="2022-12" db="EMBL/GenBank/DDBJ databases">
        <authorList>
            <person name="Webb A."/>
        </authorList>
    </citation>
    <scope>NUCLEOTIDE SEQUENCE</scope>
    <source>
        <strain evidence="1">Hp1</strain>
    </source>
</reference>
<keyword evidence="2" id="KW-1185">Reference proteome</keyword>
<dbReference type="AlphaFoldDB" id="A0AAV0UBY7"/>
<gene>
    <name evidence="1" type="ORF">HBR001_LOCUS6182</name>
</gene>
<name>A0AAV0UBY7_HYABA</name>
<evidence type="ECO:0000313" key="2">
    <source>
        <dbReference type="Proteomes" id="UP001162031"/>
    </source>
</evidence>
<organism evidence="1 2">
    <name type="scientific">Hyaloperonospora brassicae</name>
    <name type="common">Brassica downy mildew</name>
    <name type="synonym">Peronospora brassicae</name>
    <dbReference type="NCBI Taxonomy" id="162125"/>
    <lineage>
        <taxon>Eukaryota</taxon>
        <taxon>Sar</taxon>
        <taxon>Stramenopiles</taxon>
        <taxon>Oomycota</taxon>
        <taxon>Peronosporomycetes</taxon>
        <taxon>Peronosporales</taxon>
        <taxon>Peronosporaceae</taxon>
        <taxon>Hyaloperonospora</taxon>
    </lineage>
</organism>
<dbReference type="Proteomes" id="UP001162031">
    <property type="component" value="Unassembled WGS sequence"/>
</dbReference>
<accession>A0AAV0UBY7</accession>
<proteinExistence type="predicted"/>